<feature type="transmembrane region" description="Helical" evidence="6">
    <location>
        <begin position="84"/>
        <end position="111"/>
    </location>
</feature>
<dbReference type="Proteomes" id="UP000800092">
    <property type="component" value="Unassembled WGS sequence"/>
</dbReference>
<keyword evidence="3 6" id="KW-1133">Transmembrane helix</keyword>
<reference evidence="8" key="1">
    <citation type="journal article" date="2020" name="Stud. Mycol.">
        <title>101 Dothideomycetes genomes: a test case for predicting lifestyles and emergence of pathogens.</title>
        <authorList>
            <person name="Haridas S."/>
            <person name="Albert R."/>
            <person name="Binder M."/>
            <person name="Bloem J."/>
            <person name="Labutti K."/>
            <person name="Salamov A."/>
            <person name="Andreopoulos B."/>
            <person name="Baker S."/>
            <person name="Barry K."/>
            <person name="Bills G."/>
            <person name="Bluhm B."/>
            <person name="Cannon C."/>
            <person name="Castanera R."/>
            <person name="Culley D."/>
            <person name="Daum C."/>
            <person name="Ezra D."/>
            <person name="Gonzalez J."/>
            <person name="Henrissat B."/>
            <person name="Kuo A."/>
            <person name="Liang C."/>
            <person name="Lipzen A."/>
            <person name="Lutzoni F."/>
            <person name="Magnuson J."/>
            <person name="Mondo S."/>
            <person name="Nolan M."/>
            <person name="Ohm R."/>
            <person name="Pangilinan J."/>
            <person name="Park H.-J."/>
            <person name="Ramirez L."/>
            <person name="Alfaro M."/>
            <person name="Sun H."/>
            <person name="Tritt A."/>
            <person name="Yoshinaga Y."/>
            <person name="Zwiers L.-H."/>
            <person name="Turgeon B."/>
            <person name="Goodwin S."/>
            <person name="Spatafora J."/>
            <person name="Crous P."/>
            <person name="Grigoriev I."/>
        </authorList>
    </citation>
    <scope>NUCLEOTIDE SEQUENCE</scope>
    <source>
        <strain evidence="8">Tuck. ex Michener</strain>
    </source>
</reference>
<dbReference type="OrthoDB" id="5393606at2759"/>
<dbReference type="EMBL" id="ML991817">
    <property type="protein sequence ID" value="KAF2232282.1"/>
    <property type="molecule type" value="Genomic_DNA"/>
</dbReference>
<dbReference type="GO" id="GO:0016020">
    <property type="term" value="C:membrane"/>
    <property type="evidence" value="ECO:0007669"/>
    <property type="project" value="UniProtKB-SubCell"/>
</dbReference>
<evidence type="ECO:0000256" key="1">
    <source>
        <dbReference type="ARBA" id="ARBA00004141"/>
    </source>
</evidence>
<comment type="similarity">
    <text evidence="5">Belongs to the SAT4 family.</text>
</comment>
<evidence type="ECO:0000256" key="6">
    <source>
        <dbReference type="SAM" id="Phobius"/>
    </source>
</evidence>
<dbReference type="InterPro" id="IPR052337">
    <property type="entry name" value="SAT4-like"/>
</dbReference>
<feature type="transmembrane region" description="Helical" evidence="6">
    <location>
        <begin position="169"/>
        <end position="191"/>
    </location>
</feature>
<dbReference type="AlphaFoldDB" id="A0A6A6H2R7"/>
<comment type="subcellular location">
    <subcellularLocation>
        <location evidence="1">Membrane</location>
        <topology evidence="1">Multi-pass membrane protein</topology>
    </subcellularLocation>
</comment>
<dbReference type="InterPro" id="IPR049326">
    <property type="entry name" value="Rhodopsin_dom_fungi"/>
</dbReference>
<dbReference type="Pfam" id="PF20684">
    <property type="entry name" value="Fung_rhodopsin"/>
    <property type="match status" value="1"/>
</dbReference>
<evidence type="ECO:0000256" key="3">
    <source>
        <dbReference type="ARBA" id="ARBA00022989"/>
    </source>
</evidence>
<accession>A0A6A6H2R7</accession>
<feature type="domain" description="Rhodopsin" evidence="7">
    <location>
        <begin position="26"/>
        <end position="220"/>
    </location>
</feature>
<name>A0A6A6H2R7_VIRVR</name>
<feature type="transmembrane region" description="Helical" evidence="6">
    <location>
        <begin position="42"/>
        <end position="64"/>
    </location>
</feature>
<organism evidence="8 9">
    <name type="scientific">Viridothelium virens</name>
    <name type="common">Speckled blister lichen</name>
    <name type="synonym">Trypethelium virens</name>
    <dbReference type="NCBI Taxonomy" id="1048519"/>
    <lineage>
        <taxon>Eukaryota</taxon>
        <taxon>Fungi</taxon>
        <taxon>Dikarya</taxon>
        <taxon>Ascomycota</taxon>
        <taxon>Pezizomycotina</taxon>
        <taxon>Dothideomycetes</taxon>
        <taxon>Dothideomycetes incertae sedis</taxon>
        <taxon>Trypetheliales</taxon>
        <taxon>Trypetheliaceae</taxon>
        <taxon>Viridothelium</taxon>
    </lineage>
</organism>
<gene>
    <name evidence="8" type="ORF">EV356DRAFT_517582</name>
</gene>
<feature type="transmembrane region" description="Helical" evidence="6">
    <location>
        <begin position="6"/>
        <end position="30"/>
    </location>
</feature>
<feature type="transmembrane region" description="Helical" evidence="6">
    <location>
        <begin position="123"/>
        <end position="146"/>
    </location>
</feature>
<dbReference type="PANTHER" id="PTHR33048:SF157">
    <property type="entry name" value="INTEGRAL MEMBRANE PROTEIN"/>
    <property type="match status" value="1"/>
</dbReference>
<evidence type="ECO:0000256" key="5">
    <source>
        <dbReference type="ARBA" id="ARBA00038359"/>
    </source>
</evidence>
<dbReference type="PANTHER" id="PTHR33048">
    <property type="entry name" value="PTH11-LIKE INTEGRAL MEMBRANE PROTEIN (AFU_ORTHOLOGUE AFUA_5G11245)"/>
    <property type="match status" value="1"/>
</dbReference>
<keyword evidence="4 6" id="KW-0472">Membrane</keyword>
<proteinExistence type="inferred from homology"/>
<evidence type="ECO:0000256" key="4">
    <source>
        <dbReference type="ARBA" id="ARBA00023136"/>
    </source>
</evidence>
<evidence type="ECO:0000259" key="7">
    <source>
        <dbReference type="Pfam" id="PF20684"/>
    </source>
</evidence>
<keyword evidence="2 6" id="KW-0812">Transmembrane</keyword>
<evidence type="ECO:0000313" key="9">
    <source>
        <dbReference type="Proteomes" id="UP000800092"/>
    </source>
</evidence>
<evidence type="ECO:0000256" key="2">
    <source>
        <dbReference type="ARBA" id="ARBA00022692"/>
    </source>
</evidence>
<feature type="transmembrane region" description="Helical" evidence="6">
    <location>
        <begin position="203"/>
        <end position="220"/>
    </location>
</feature>
<evidence type="ECO:0000313" key="8">
    <source>
        <dbReference type="EMBL" id="KAF2232282.1"/>
    </source>
</evidence>
<sequence length="290" mass="32685">MGIATRESAIAIGICFPILGAILIALRFYTRWLQKVPRQVDDWLCLPAWLCVTGCCASLLTGVFKGAFVDQPPASPDDVTEQQHILAQVTAAIVMFWMSADTLIKLSILFFYRRIFMGRVFNICTWVMIVLSVVWLIYTFFSWIFYCGTYLKEDFEGGWAICPLWGFDIQMGVFCLDSLIDLVLIILPVPFIWKLQLSLSRKLVVIFIFLIGGLAFVAGLNNTIVQLVYLTKPELVANAGQGNFFQGTSYESSKNKLARLKTSSSIPPTFLKRLILLDRLLATLLKLANR</sequence>
<protein>
    <recommendedName>
        <fullName evidence="7">Rhodopsin domain-containing protein</fullName>
    </recommendedName>
</protein>
<keyword evidence="9" id="KW-1185">Reference proteome</keyword>